<dbReference type="GeneID" id="54554809"/>
<organism evidence="1 2">
    <name type="scientific">Westerdykella ornata</name>
    <dbReference type="NCBI Taxonomy" id="318751"/>
    <lineage>
        <taxon>Eukaryota</taxon>
        <taxon>Fungi</taxon>
        <taxon>Dikarya</taxon>
        <taxon>Ascomycota</taxon>
        <taxon>Pezizomycotina</taxon>
        <taxon>Dothideomycetes</taxon>
        <taxon>Pleosporomycetidae</taxon>
        <taxon>Pleosporales</taxon>
        <taxon>Sporormiaceae</taxon>
        <taxon>Westerdykella</taxon>
    </lineage>
</organism>
<accession>A0A6A6JM97</accession>
<dbReference type="AlphaFoldDB" id="A0A6A6JM97"/>
<evidence type="ECO:0000313" key="2">
    <source>
        <dbReference type="Proteomes" id="UP000800097"/>
    </source>
</evidence>
<name>A0A6A6JM97_WESOR</name>
<protein>
    <submittedName>
        <fullName evidence="1">Uncharacterized protein</fullName>
    </submittedName>
</protein>
<dbReference type="EMBL" id="ML986494">
    <property type="protein sequence ID" value="KAF2276049.1"/>
    <property type="molecule type" value="Genomic_DNA"/>
</dbReference>
<sequence length="71" mass="8124">MLTVSFLAMSQCIVSYAQRLNPLNLRPYSISLFLSLSFSSLIWRASYPACLPVFGKTKFTQPYEHDTRSTE</sequence>
<dbReference type="RefSeq" id="XP_033653588.1">
    <property type="nucleotide sequence ID" value="XM_033801634.1"/>
</dbReference>
<keyword evidence="2" id="KW-1185">Reference proteome</keyword>
<evidence type="ECO:0000313" key="1">
    <source>
        <dbReference type="EMBL" id="KAF2276049.1"/>
    </source>
</evidence>
<proteinExistence type="predicted"/>
<dbReference type="Proteomes" id="UP000800097">
    <property type="component" value="Unassembled WGS sequence"/>
</dbReference>
<reference evidence="1" key="1">
    <citation type="journal article" date="2020" name="Stud. Mycol.">
        <title>101 Dothideomycetes genomes: a test case for predicting lifestyles and emergence of pathogens.</title>
        <authorList>
            <person name="Haridas S."/>
            <person name="Albert R."/>
            <person name="Binder M."/>
            <person name="Bloem J."/>
            <person name="Labutti K."/>
            <person name="Salamov A."/>
            <person name="Andreopoulos B."/>
            <person name="Baker S."/>
            <person name="Barry K."/>
            <person name="Bills G."/>
            <person name="Bluhm B."/>
            <person name="Cannon C."/>
            <person name="Castanera R."/>
            <person name="Culley D."/>
            <person name="Daum C."/>
            <person name="Ezra D."/>
            <person name="Gonzalez J."/>
            <person name="Henrissat B."/>
            <person name="Kuo A."/>
            <person name="Liang C."/>
            <person name="Lipzen A."/>
            <person name="Lutzoni F."/>
            <person name="Magnuson J."/>
            <person name="Mondo S."/>
            <person name="Nolan M."/>
            <person name="Ohm R."/>
            <person name="Pangilinan J."/>
            <person name="Park H.-J."/>
            <person name="Ramirez L."/>
            <person name="Alfaro M."/>
            <person name="Sun H."/>
            <person name="Tritt A."/>
            <person name="Yoshinaga Y."/>
            <person name="Zwiers L.-H."/>
            <person name="Turgeon B."/>
            <person name="Goodwin S."/>
            <person name="Spatafora J."/>
            <person name="Crous P."/>
            <person name="Grigoriev I."/>
        </authorList>
    </citation>
    <scope>NUCLEOTIDE SEQUENCE</scope>
    <source>
        <strain evidence="1">CBS 379.55</strain>
    </source>
</reference>
<gene>
    <name evidence="1" type="ORF">EI97DRAFT_46801</name>
</gene>